<reference evidence="4" key="1">
    <citation type="submission" date="2022-01" db="EMBL/GenBank/DDBJ databases">
        <authorList>
            <person name="King R."/>
        </authorList>
    </citation>
    <scope>NUCLEOTIDE SEQUENCE</scope>
</reference>
<dbReference type="EMBL" id="OU900108">
    <property type="protein sequence ID" value="CAG9857918.1"/>
    <property type="molecule type" value="Genomic_DNA"/>
</dbReference>
<feature type="domain" description="GST N-terminal" evidence="2">
    <location>
        <begin position="1"/>
        <end position="82"/>
    </location>
</feature>
<dbReference type="Gene3D" id="1.20.1050.10">
    <property type="match status" value="1"/>
</dbReference>
<dbReference type="PANTHER" id="PTHR43969">
    <property type="entry name" value="GLUTATHIONE S TRANSFERASE D10, ISOFORM A-RELATED"/>
    <property type="match status" value="1"/>
</dbReference>
<dbReference type="InterPro" id="IPR036249">
    <property type="entry name" value="Thioredoxin-like_sf"/>
</dbReference>
<evidence type="ECO:0000259" key="2">
    <source>
        <dbReference type="PROSITE" id="PS50404"/>
    </source>
</evidence>
<dbReference type="InterPro" id="IPR036282">
    <property type="entry name" value="Glutathione-S-Trfase_C_sf"/>
</dbReference>
<dbReference type="GO" id="GO:0006749">
    <property type="term" value="P:glutathione metabolic process"/>
    <property type="evidence" value="ECO:0007669"/>
    <property type="project" value="TreeGrafter"/>
</dbReference>
<dbReference type="SUPFAM" id="SSF52833">
    <property type="entry name" value="Thioredoxin-like"/>
    <property type="match status" value="1"/>
</dbReference>
<dbReference type="InterPro" id="IPR004045">
    <property type="entry name" value="Glutathione_S-Trfase_N"/>
</dbReference>
<dbReference type="FunFam" id="1.20.1050.10:FF:000007">
    <property type="entry name" value="Glutathione S-transferase 1-1"/>
    <property type="match status" value="1"/>
</dbReference>
<evidence type="ECO:0000256" key="1">
    <source>
        <dbReference type="ARBA" id="ARBA00011738"/>
    </source>
</evidence>
<gene>
    <name evidence="4" type="ORF">PHYEVI_LOCUS4315</name>
</gene>
<evidence type="ECO:0000259" key="3">
    <source>
        <dbReference type="PROSITE" id="PS50405"/>
    </source>
</evidence>
<comment type="subunit">
    <text evidence="1">Homodimer.</text>
</comment>
<keyword evidence="5" id="KW-1185">Reference proteome</keyword>
<proteinExistence type="predicted"/>
<dbReference type="SUPFAM" id="SSF47616">
    <property type="entry name" value="GST C-terminal domain-like"/>
    <property type="match status" value="1"/>
</dbReference>
<dbReference type="GO" id="GO:0004364">
    <property type="term" value="F:glutathione transferase activity"/>
    <property type="evidence" value="ECO:0007669"/>
    <property type="project" value="TreeGrafter"/>
</dbReference>
<accession>A0A9N9TLR6</accession>
<dbReference type="PROSITE" id="PS50405">
    <property type="entry name" value="GST_CTER"/>
    <property type="match status" value="1"/>
</dbReference>
<dbReference type="CDD" id="cd03045">
    <property type="entry name" value="GST_N_Delta_Epsilon"/>
    <property type="match status" value="1"/>
</dbReference>
<sequence length="217" mass="25060">MAPKLYGDARSPCVRAVLLTVKALNIDVEYVKMDLGKKEHLTDEYLKLNPRHTVPTLEDNGFVVWDSHAIMIYLASKYGKNNPIYPDDEQKRAVINQMLFFETGDIFSAHRHISYPIIYKGVKQTPVICTEELEKGYKYLDELLALSKFVAGDEMTIADFSIWTTLYNSQIWIPLDAGKYPNLGRWCAILNKLPYKNLNMEGSEEFMSFMKDFLKKQ</sequence>
<dbReference type="CDD" id="cd03177">
    <property type="entry name" value="GST_C_Delta_Epsilon"/>
    <property type="match status" value="1"/>
</dbReference>
<dbReference type="PANTHER" id="PTHR43969:SF4">
    <property type="entry name" value="FI01423P-RELATED"/>
    <property type="match status" value="1"/>
</dbReference>
<evidence type="ECO:0000313" key="5">
    <source>
        <dbReference type="Proteomes" id="UP001153712"/>
    </source>
</evidence>
<dbReference type="InterPro" id="IPR040079">
    <property type="entry name" value="Glutathione_S-Trfase"/>
</dbReference>
<evidence type="ECO:0000313" key="4">
    <source>
        <dbReference type="EMBL" id="CAG9857918.1"/>
    </source>
</evidence>
<dbReference type="Gene3D" id="3.40.30.10">
    <property type="entry name" value="Glutaredoxin"/>
    <property type="match status" value="1"/>
</dbReference>
<dbReference type="Pfam" id="PF13410">
    <property type="entry name" value="GST_C_2"/>
    <property type="match status" value="1"/>
</dbReference>
<dbReference type="Pfam" id="PF02798">
    <property type="entry name" value="GST_N"/>
    <property type="match status" value="1"/>
</dbReference>
<dbReference type="PROSITE" id="PS50404">
    <property type="entry name" value="GST_NTER"/>
    <property type="match status" value="1"/>
</dbReference>
<dbReference type="SFLD" id="SFLDG00358">
    <property type="entry name" value="Main_(cytGST)"/>
    <property type="match status" value="1"/>
</dbReference>
<dbReference type="AlphaFoldDB" id="A0A9N9TLR6"/>
<name>A0A9N9TLR6_PHYSR</name>
<feature type="domain" description="GST C-terminal" evidence="3">
    <location>
        <begin position="88"/>
        <end position="213"/>
    </location>
</feature>
<organism evidence="4 5">
    <name type="scientific">Phyllotreta striolata</name>
    <name type="common">Striped flea beetle</name>
    <name type="synonym">Crioceris striolata</name>
    <dbReference type="NCBI Taxonomy" id="444603"/>
    <lineage>
        <taxon>Eukaryota</taxon>
        <taxon>Metazoa</taxon>
        <taxon>Ecdysozoa</taxon>
        <taxon>Arthropoda</taxon>
        <taxon>Hexapoda</taxon>
        <taxon>Insecta</taxon>
        <taxon>Pterygota</taxon>
        <taxon>Neoptera</taxon>
        <taxon>Endopterygota</taxon>
        <taxon>Coleoptera</taxon>
        <taxon>Polyphaga</taxon>
        <taxon>Cucujiformia</taxon>
        <taxon>Chrysomeloidea</taxon>
        <taxon>Chrysomelidae</taxon>
        <taxon>Galerucinae</taxon>
        <taxon>Alticini</taxon>
        <taxon>Phyllotreta</taxon>
    </lineage>
</organism>
<dbReference type="Proteomes" id="UP001153712">
    <property type="component" value="Chromosome 15"/>
</dbReference>
<dbReference type="OrthoDB" id="2309723at2759"/>
<evidence type="ECO:0008006" key="6">
    <source>
        <dbReference type="Google" id="ProtNLM"/>
    </source>
</evidence>
<dbReference type="FunFam" id="3.40.30.10:FF:000034">
    <property type="entry name" value="glutathione S-transferase 1"/>
    <property type="match status" value="1"/>
</dbReference>
<dbReference type="SFLD" id="SFLDG01153">
    <property type="entry name" value="Main.4:_Theta-like"/>
    <property type="match status" value="1"/>
</dbReference>
<protein>
    <recommendedName>
        <fullName evidence="6">Glutathione S-transferase</fullName>
    </recommendedName>
</protein>
<dbReference type="SFLD" id="SFLDS00019">
    <property type="entry name" value="Glutathione_Transferase_(cytos"/>
    <property type="match status" value="1"/>
</dbReference>
<dbReference type="InterPro" id="IPR010987">
    <property type="entry name" value="Glutathione-S-Trfase_C-like"/>
</dbReference>